<organism evidence="5 6">
    <name type="scientific">Virgisporangium aurantiacum</name>
    <dbReference type="NCBI Taxonomy" id="175570"/>
    <lineage>
        <taxon>Bacteria</taxon>
        <taxon>Bacillati</taxon>
        <taxon>Actinomycetota</taxon>
        <taxon>Actinomycetes</taxon>
        <taxon>Micromonosporales</taxon>
        <taxon>Micromonosporaceae</taxon>
        <taxon>Virgisporangium</taxon>
    </lineage>
</organism>
<dbReference type="InterPro" id="IPR036388">
    <property type="entry name" value="WH-like_DNA-bd_sf"/>
</dbReference>
<keyword evidence="6" id="KW-1185">Reference proteome</keyword>
<reference evidence="5" key="1">
    <citation type="submission" date="2021-01" db="EMBL/GenBank/DDBJ databases">
        <title>Whole genome shotgun sequence of Virgisporangium aurantiacum NBRC 16421.</title>
        <authorList>
            <person name="Komaki H."/>
            <person name="Tamura T."/>
        </authorList>
    </citation>
    <scope>NUCLEOTIDE SEQUENCE</scope>
    <source>
        <strain evidence="5">NBRC 16421</strain>
    </source>
</reference>
<dbReference type="InterPro" id="IPR011990">
    <property type="entry name" value="TPR-like_helical_dom_sf"/>
</dbReference>
<keyword evidence="1" id="KW-0805">Transcription regulation</keyword>
<dbReference type="EMBL" id="BOPG01000100">
    <property type="protein sequence ID" value="GIJ63637.1"/>
    <property type="molecule type" value="Genomic_DNA"/>
</dbReference>
<dbReference type="InterPro" id="IPR051677">
    <property type="entry name" value="AfsR-DnrI-RedD_regulator"/>
</dbReference>
<dbReference type="InterPro" id="IPR027417">
    <property type="entry name" value="P-loop_NTPase"/>
</dbReference>
<feature type="domain" description="Bacterial transcriptional activator" evidence="4">
    <location>
        <begin position="102"/>
        <end position="246"/>
    </location>
</feature>
<dbReference type="GO" id="GO:0006355">
    <property type="term" value="P:regulation of DNA-templated transcription"/>
    <property type="evidence" value="ECO:0007669"/>
    <property type="project" value="InterPro"/>
</dbReference>
<proteinExistence type="predicted"/>
<dbReference type="CDD" id="cd15831">
    <property type="entry name" value="BTAD"/>
    <property type="match status" value="1"/>
</dbReference>
<sequence length="1069" mass="114328">MAPTLDLALLGPLEARVGGTIVDLGGVRARSVLAALLVDANHVVTVDRLIAAGWGETAPTTARTQVQNRLSVLRRTFASSGCAPFIDRVGSSYVARVRDDQLDLSRFDVQSAKAEQLISHGDLDGAHAALTAALALWRGPALDGLTTPHLEATAHRLEERRLHAVESRIEIGLARGDHTAVAAELAELVRTYPYRERLHALLMIALYRDGRQAESLEAFRRARVGLTEHLAVEPGALLRRLHDAVLRADDRLISTRLDAVDATVTAAPLSEYRQTPHELPADVAGFAGRVAQLGALDRVLPDRPRHLAIAVITGTAGVGKTALAVHWGHRHAKRFPDGQLYVNLRGYSRAAPTRPIDALAALLRSLGTPPEQVPLIADEAAALYRSLLAERQVLVVLDNAGSADQVRPLLPGGPGSLVLVTSRRRLGGLVAREGAHRVELTVLDPDDASHLVDHILGRGRVAAEPAAAAELATICAYLPLAIRVAAANLVNHPHHLIGDHVRQLRGGNRLAALAVEGDEETAVRAAFDLSYRSITVPAQRLFRLLGLVPGADFTALAAAALAATTPDEAGGLLERLADAHLVDEPEPGRFAFHDLLREYARDLAATTESDADRGAALRRLFESYLAGVDAAAQLLYPERLRLPLPPALNEPPVPDLAGPVQAGQWLDAERHNLVAAARHAADHGPRSVTWLLADGLRGYFWVRVHAVDWLTVAEAGLTAAIADDEPQAQACVHGSLGDLAWQRSQFARAAEQYCRALVAARRAGWLDGQATALGNLGAVHAERGHLRRAERCQRVALALDERNGNVSRIGARHINLGIVNLHLGRFDRFAAHEKAALAMFRRTGSRNGAALALTNLGEAYVALGRLESAAEVLAEALAFHRSTGSRRLEADTLRCLAETHRDAGRPTDALACAEAAVRTAEETHEHRIECDARSTLGSVHLAAGDYDAAIDQHRRSIELSRRVGASYREARSLIGLAAALTAVGAVGDAVPHAEQAVEIARRFEFHALEADGLTVLAEANHGVGEVVAATDDARLAVAIHETTGHRLGYARARAALTHALAVDGSPSRP</sequence>
<dbReference type="Pfam" id="PF13424">
    <property type="entry name" value="TPR_12"/>
    <property type="match status" value="2"/>
</dbReference>
<dbReference type="InterPro" id="IPR005158">
    <property type="entry name" value="BTAD"/>
</dbReference>
<dbReference type="SUPFAM" id="SSF46894">
    <property type="entry name" value="C-terminal effector domain of the bipartite response regulators"/>
    <property type="match status" value="1"/>
</dbReference>
<dbReference type="SUPFAM" id="SSF48452">
    <property type="entry name" value="TPR-like"/>
    <property type="match status" value="4"/>
</dbReference>
<dbReference type="InterPro" id="IPR019734">
    <property type="entry name" value="TPR_rpt"/>
</dbReference>
<dbReference type="Gene3D" id="1.25.40.10">
    <property type="entry name" value="Tetratricopeptide repeat domain"/>
    <property type="match status" value="2"/>
</dbReference>
<name>A0A8J3ZIN2_9ACTN</name>
<dbReference type="PROSITE" id="PS50005">
    <property type="entry name" value="TPR"/>
    <property type="match status" value="2"/>
</dbReference>
<evidence type="ECO:0000313" key="6">
    <source>
        <dbReference type="Proteomes" id="UP000612585"/>
    </source>
</evidence>
<comment type="caution">
    <text evidence="5">The sequence shown here is derived from an EMBL/GenBank/DDBJ whole genome shotgun (WGS) entry which is preliminary data.</text>
</comment>
<gene>
    <name evidence="5" type="ORF">Vau01_111530</name>
</gene>
<dbReference type="RefSeq" id="WP_204010627.1">
    <property type="nucleotide sequence ID" value="NZ_BOPG01000100.1"/>
</dbReference>
<dbReference type="PANTHER" id="PTHR35807:SF1">
    <property type="entry name" value="TRANSCRIPTIONAL REGULATOR REDD"/>
    <property type="match status" value="1"/>
</dbReference>
<dbReference type="GO" id="GO:0043531">
    <property type="term" value="F:ADP binding"/>
    <property type="evidence" value="ECO:0007669"/>
    <property type="project" value="InterPro"/>
</dbReference>
<dbReference type="PANTHER" id="PTHR35807">
    <property type="entry name" value="TRANSCRIPTIONAL REGULATOR REDD-RELATED"/>
    <property type="match status" value="1"/>
</dbReference>
<dbReference type="Pfam" id="PF13374">
    <property type="entry name" value="TPR_10"/>
    <property type="match status" value="1"/>
</dbReference>
<dbReference type="SMART" id="SM01043">
    <property type="entry name" value="BTAD"/>
    <property type="match status" value="1"/>
</dbReference>
<dbReference type="SMART" id="SM00028">
    <property type="entry name" value="TPR"/>
    <property type="match status" value="7"/>
</dbReference>
<dbReference type="SUPFAM" id="SSF52540">
    <property type="entry name" value="P-loop containing nucleoside triphosphate hydrolases"/>
    <property type="match status" value="1"/>
</dbReference>
<evidence type="ECO:0000256" key="2">
    <source>
        <dbReference type="ARBA" id="ARBA00023163"/>
    </source>
</evidence>
<keyword evidence="3" id="KW-0802">TPR repeat</keyword>
<feature type="repeat" description="TPR" evidence="3">
    <location>
        <begin position="850"/>
        <end position="883"/>
    </location>
</feature>
<keyword evidence="2" id="KW-0804">Transcription</keyword>
<dbReference type="Gene3D" id="3.40.50.300">
    <property type="entry name" value="P-loop containing nucleotide triphosphate hydrolases"/>
    <property type="match status" value="1"/>
</dbReference>
<feature type="repeat" description="TPR" evidence="3">
    <location>
        <begin position="930"/>
        <end position="963"/>
    </location>
</feature>
<dbReference type="PRINTS" id="PR00364">
    <property type="entry name" value="DISEASERSIST"/>
</dbReference>
<protein>
    <submittedName>
        <fullName evidence="5">SARP family transcriptional regulator</fullName>
    </submittedName>
</protein>
<dbReference type="AlphaFoldDB" id="A0A8J3ZIN2"/>
<dbReference type="Pfam" id="PF03704">
    <property type="entry name" value="BTAD"/>
    <property type="match status" value="1"/>
</dbReference>
<dbReference type="Gene3D" id="1.10.10.10">
    <property type="entry name" value="Winged helix-like DNA-binding domain superfamily/Winged helix DNA-binding domain"/>
    <property type="match status" value="1"/>
</dbReference>
<evidence type="ECO:0000256" key="1">
    <source>
        <dbReference type="ARBA" id="ARBA00023015"/>
    </source>
</evidence>
<accession>A0A8J3ZIN2</accession>
<dbReference type="GO" id="GO:0003677">
    <property type="term" value="F:DNA binding"/>
    <property type="evidence" value="ECO:0007669"/>
    <property type="project" value="InterPro"/>
</dbReference>
<dbReference type="InterPro" id="IPR016032">
    <property type="entry name" value="Sig_transdc_resp-reg_C-effctor"/>
</dbReference>
<dbReference type="Proteomes" id="UP000612585">
    <property type="component" value="Unassembled WGS sequence"/>
</dbReference>
<evidence type="ECO:0000256" key="3">
    <source>
        <dbReference type="PROSITE-ProRule" id="PRU00339"/>
    </source>
</evidence>
<evidence type="ECO:0000259" key="4">
    <source>
        <dbReference type="SMART" id="SM01043"/>
    </source>
</evidence>
<evidence type="ECO:0000313" key="5">
    <source>
        <dbReference type="EMBL" id="GIJ63637.1"/>
    </source>
</evidence>